<protein>
    <recommendedName>
        <fullName evidence="3">NADH-ubiquinone oxidoreductase 9 kDa subunit</fullName>
    </recommendedName>
</protein>
<evidence type="ECO:0000313" key="1">
    <source>
        <dbReference type="EMBL" id="CAF4831108.1"/>
    </source>
</evidence>
<dbReference type="InterPro" id="IPR026193">
    <property type="entry name" value="NDUFV3"/>
</dbReference>
<dbReference type="OrthoDB" id="6161911at2759"/>
<sequence>MFTRHSMKRSIIVIGRYFSEGTGQSQGSISSAEVPGLSNAVIHKSSQPVGPGVDPSKNGPYKVPEYFLYDNMSYFEAEKEMAKYRLPQPSALKKE</sequence>
<accession>A0A821R2A4</accession>
<gene>
    <name evidence="1" type="ORF">PMACD_LOCUS5301</name>
</gene>
<name>A0A821R2A4_9NEOP</name>
<dbReference type="Pfam" id="PF15880">
    <property type="entry name" value="NDUFV3"/>
    <property type="match status" value="1"/>
</dbReference>
<evidence type="ECO:0008006" key="3">
    <source>
        <dbReference type="Google" id="ProtNLM"/>
    </source>
</evidence>
<comment type="caution">
    <text evidence="1">The sequence shown here is derived from an EMBL/GenBank/DDBJ whole genome shotgun (WGS) entry which is preliminary data.</text>
</comment>
<keyword evidence="2" id="KW-1185">Reference proteome</keyword>
<dbReference type="GO" id="GO:0045271">
    <property type="term" value="C:respiratory chain complex I"/>
    <property type="evidence" value="ECO:0007669"/>
    <property type="project" value="InterPro"/>
</dbReference>
<proteinExistence type="predicted"/>
<dbReference type="GO" id="GO:0005739">
    <property type="term" value="C:mitochondrion"/>
    <property type="evidence" value="ECO:0007669"/>
    <property type="project" value="InterPro"/>
</dbReference>
<dbReference type="Proteomes" id="UP000663880">
    <property type="component" value="Unassembled WGS sequence"/>
</dbReference>
<organism evidence="1 2">
    <name type="scientific">Pieris macdunnoughi</name>
    <dbReference type="NCBI Taxonomy" id="345717"/>
    <lineage>
        <taxon>Eukaryota</taxon>
        <taxon>Metazoa</taxon>
        <taxon>Ecdysozoa</taxon>
        <taxon>Arthropoda</taxon>
        <taxon>Hexapoda</taxon>
        <taxon>Insecta</taxon>
        <taxon>Pterygota</taxon>
        <taxon>Neoptera</taxon>
        <taxon>Endopterygota</taxon>
        <taxon>Lepidoptera</taxon>
        <taxon>Glossata</taxon>
        <taxon>Ditrysia</taxon>
        <taxon>Papilionoidea</taxon>
        <taxon>Pieridae</taxon>
        <taxon>Pierinae</taxon>
        <taxon>Pieris</taxon>
    </lineage>
</organism>
<dbReference type="EMBL" id="CAJOBZ010000010">
    <property type="protein sequence ID" value="CAF4831108.1"/>
    <property type="molecule type" value="Genomic_DNA"/>
</dbReference>
<evidence type="ECO:0000313" key="2">
    <source>
        <dbReference type="Proteomes" id="UP000663880"/>
    </source>
</evidence>
<dbReference type="AlphaFoldDB" id="A0A821R2A4"/>
<reference evidence="1" key="1">
    <citation type="submission" date="2021-02" db="EMBL/GenBank/DDBJ databases">
        <authorList>
            <person name="Steward A R."/>
        </authorList>
    </citation>
    <scope>NUCLEOTIDE SEQUENCE</scope>
</reference>